<gene>
    <name evidence="7 9" type="primary">mraZ</name>
    <name evidence="9" type="ORF">C3942_09175</name>
</gene>
<feature type="domain" description="SpoVT-AbrB" evidence="8">
    <location>
        <begin position="91"/>
        <end position="134"/>
    </location>
</feature>
<dbReference type="EMBL" id="PSNW01000004">
    <property type="protein sequence ID" value="PPE74194.1"/>
    <property type="molecule type" value="Genomic_DNA"/>
</dbReference>
<dbReference type="InterPro" id="IPR035644">
    <property type="entry name" value="MraZ_C"/>
</dbReference>
<dbReference type="PROSITE" id="PS51740">
    <property type="entry name" value="SPOVT_ABRB"/>
    <property type="match status" value="2"/>
</dbReference>
<dbReference type="NCBIfam" id="TIGR00242">
    <property type="entry name" value="division/cell wall cluster transcriptional repressor MraZ"/>
    <property type="match status" value="1"/>
</dbReference>
<keyword evidence="5 7" id="KW-0238">DNA-binding</keyword>
<evidence type="ECO:0000256" key="5">
    <source>
        <dbReference type="ARBA" id="ARBA00023125"/>
    </source>
</evidence>
<dbReference type="SUPFAM" id="SSF89447">
    <property type="entry name" value="AbrB/MazE/MraZ-like"/>
    <property type="match status" value="1"/>
</dbReference>
<reference evidence="9 10" key="1">
    <citation type="submission" date="2018-02" db="EMBL/GenBank/DDBJ databases">
        <title>Genome sequencing of Solimonas sp. HR-BB.</title>
        <authorList>
            <person name="Lee Y."/>
            <person name="Jeon C.O."/>
        </authorList>
    </citation>
    <scope>NUCLEOTIDE SEQUENCE [LARGE SCALE GENOMIC DNA]</scope>
    <source>
        <strain evidence="9 10">HR-BB</strain>
    </source>
</reference>
<dbReference type="InterPro" id="IPR003444">
    <property type="entry name" value="MraZ"/>
</dbReference>
<dbReference type="InterPro" id="IPR035642">
    <property type="entry name" value="MraZ_N"/>
</dbReference>
<accession>A0A2S5TGU1</accession>
<dbReference type="CDD" id="cd16320">
    <property type="entry name" value="MraZ_N"/>
    <property type="match status" value="1"/>
</dbReference>
<evidence type="ECO:0000256" key="7">
    <source>
        <dbReference type="HAMAP-Rule" id="MF_01008"/>
    </source>
</evidence>
<sequence>MGESGETHRLNDVFAGSHQLTIDDKGRLAIPARYRQTLADTCESQLVVTMGPESCLEIYPAPQFQDIVKSIMELPPRGPAALLRQRFIGLAMECEIDKQGRLQLSQFLRNQARLNGTAVLVGNIDHFELWAEDLWNARWSEGPDSKLGALAEAFQVLNR</sequence>
<dbReference type="InterPro" id="IPR037914">
    <property type="entry name" value="SpoVT-AbrB_sf"/>
</dbReference>
<evidence type="ECO:0000259" key="8">
    <source>
        <dbReference type="PROSITE" id="PS51740"/>
    </source>
</evidence>
<evidence type="ECO:0000256" key="3">
    <source>
        <dbReference type="ARBA" id="ARBA00022737"/>
    </source>
</evidence>
<dbReference type="AlphaFoldDB" id="A0A2S5TGU1"/>
<evidence type="ECO:0000256" key="4">
    <source>
        <dbReference type="ARBA" id="ARBA00023015"/>
    </source>
</evidence>
<dbReference type="Pfam" id="PF02381">
    <property type="entry name" value="MraZ"/>
    <property type="match status" value="2"/>
</dbReference>
<dbReference type="InterPro" id="IPR007159">
    <property type="entry name" value="SpoVT-AbrB_dom"/>
</dbReference>
<dbReference type="PANTHER" id="PTHR34701">
    <property type="entry name" value="TRANSCRIPTIONAL REGULATOR MRAZ"/>
    <property type="match status" value="1"/>
</dbReference>
<keyword evidence="6 7" id="KW-0804">Transcription</keyword>
<evidence type="ECO:0000256" key="2">
    <source>
        <dbReference type="ARBA" id="ARBA00022490"/>
    </source>
</evidence>
<dbReference type="GO" id="GO:0003700">
    <property type="term" value="F:DNA-binding transcription factor activity"/>
    <property type="evidence" value="ECO:0007669"/>
    <property type="project" value="UniProtKB-UniRule"/>
</dbReference>
<name>A0A2S5TGU1_9GAMM</name>
<organism evidence="9 10">
    <name type="scientific">Solimonas fluminis</name>
    <dbReference type="NCBI Taxonomy" id="2086571"/>
    <lineage>
        <taxon>Bacteria</taxon>
        <taxon>Pseudomonadati</taxon>
        <taxon>Pseudomonadota</taxon>
        <taxon>Gammaproteobacteria</taxon>
        <taxon>Nevskiales</taxon>
        <taxon>Nevskiaceae</taxon>
        <taxon>Solimonas</taxon>
    </lineage>
</organism>
<dbReference type="InterPro" id="IPR038619">
    <property type="entry name" value="MraZ_sf"/>
</dbReference>
<keyword evidence="2 7" id="KW-0963">Cytoplasm</keyword>
<comment type="caution">
    <text evidence="9">The sequence shown here is derived from an EMBL/GenBank/DDBJ whole genome shotgun (WGS) entry which is preliminary data.</text>
</comment>
<evidence type="ECO:0000313" key="9">
    <source>
        <dbReference type="EMBL" id="PPE74194.1"/>
    </source>
</evidence>
<evidence type="ECO:0000256" key="6">
    <source>
        <dbReference type="ARBA" id="ARBA00023163"/>
    </source>
</evidence>
<dbReference type="GO" id="GO:0009295">
    <property type="term" value="C:nucleoid"/>
    <property type="evidence" value="ECO:0007669"/>
    <property type="project" value="UniProtKB-SubCell"/>
</dbReference>
<keyword evidence="4 7" id="KW-0805">Transcription regulation</keyword>
<dbReference type="PANTHER" id="PTHR34701:SF1">
    <property type="entry name" value="TRANSCRIPTIONAL REGULATOR MRAZ"/>
    <property type="match status" value="1"/>
</dbReference>
<dbReference type="HAMAP" id="MF_01008">
    <property type="entry name" value="MraZ"/>
    <property type="match status" value="1"/>
</dbReference>
<dbReference type="GO" id="GO:0005737">
    <property type="term" value="C:cytoplasm"/>
    <property type="evidence" value="ECO:0007669"/>
    <property type="project" value="UniProtKB-UniRule"/>
</dbReference>
<dbReference type="GO" id="GO:2000143">
    <property type="term" value="P:negative regulation of DNA-templated transcription initiation"/>
    <property type="evidence" value="ECO:0007669"/>
    <property type="project" value="TreeGrafter"/>
</dbReference>
<protein>
    <recommendedName>
        <fullName evidence="1 7">Transcriptional regulator MraZ</fullName>
    </recommendedName>
</protein>
<keyword evidence="3" id="KW-0677">Repeat</keyword>
<proteinExistence type="inferred from homology"/>
<feature type="domain" description="SpoVT-AbrB" evidence="8">
    <location>
        <begin position="17"/>
        <end position="63"/>
    </location>
</feature>
<dbReference type="OrthoDB" id="9807753at2"/>
<evidence type="ECO:0000313" key="10">
    <source>
        <dbReference type="Proteomes" id="UP000238220"/>
    </source>
</evidence>
<dbReference type="Proteomes" id="UP000238220">
    <property type="component" value="Unassembled WGS sequence"/>
</dbReference>
<comment type="similarity">
    <text evidence="7">Belongs to the MraZ family.</text>
</comment>
<dbReference type="CDD" id="cd16321">
    <property type="entry name" value="MraZ_C"/>
    <property type="match status" value="1"/>
</dbReference>
<dbReference type="InterPro" id="IPR020603">
    <property type="entry name" value="MraZ_dom"/>
</dbReference>
<comment type="subcellular location">
    <subcellularLocation>
        <location evidence="7">Cytoplasm</location>
        <location evidence="7">Nucleoid</location>
    </subcellularLocation>
</comment>
<evidence type="ECO:0000256" key="1">
    <source>
        <dbReference type="ARBA" id="ARBA00013860"/>
    </source>
</evidence>
<dbReference type="Gene3D" id="3.40.1550.20">
    <property type="entry name" value="Transcriptional regulator MraZ domain"/>
    <property type="match status" value="1"/>
</dbReference>
<comment type="subunit">
    <text evidence="7">Forms oligomers.</text>
</comment>
<dbReference type="GO" id="GO:0000976">
    <property type="term" value="F:transcription cis-regulatory region binding"/>
    <property type="evidence" value="ECO:0007669"/>
    <property type="project" value="TreeGrafter"/>
</dbReference>
<keyword evidence="10" id="KW-1185">Reference proteome</keyword>